<evidence type="ECO:0000256" key="6">
    <source>
        <dbReference type="ARBA" id="ARBA00022553"/>
    </source>
</evidence>
<keyword evidence="13" id="KW-0788">Thiol protease</keyword>
<dbReference type="InterPro" id="IPR003593">
    <property type="entry name" value="AAA+_ATPase"/>
</dbReference>
<evidence type="ECO:0000259" key="19">
    <source>
        <dbReference type="PROSITE" id="PS50507"/>
    </source>
</evidence>
<evidence type="ECO:0000259" key="20">
    <source>
        <dbReference type="PROSITE" id="PS51218"/>
    </source>
</evidence>
<dbReference type="GO" id="GO:0008234">
    <property type="term" value="F:cysteine-type peptidase activity"/>
    <property type="evidence" value="ECO:0007669"/>
    <property type="project" value="UniProtKB-KW"/>
</dbReference>
<dbReference type="InterPro" id="IPR004005">
    <property type="entry name" value="Calicivirus_coat"/>
</dbReference>
<evidence type="ECO:0000256" key="5">
    <source>
        <dbReference type="ARBA" id="ARBA00022520"/>
    </source>
</evidence>
<keyword evidence="6" id="KW-0597">Phosphoprotein</keyword>
<dbReference type="RefSeq" id="YP_009026987.1">
    <property type="nucleotide sequence ID" value="NC_024031.1"/>
</dbReference>
<evidence type="ECO:0000256" key="9">
    <source>
        <dbReference type="ARBA" id="ARBA00022679"/>
    </source>
</evidence>
<reference evidence="21 22" key="1">
    <citation type="journal article" date="2014" name="PLoS ONE">
        <title>Characterization of a Novel Calicivirus Causing Systemic Infection in Atlantic Salmon (Salmo salar L.): Proposal for a New Genus of Caliciviridae.</title>
        <authorList>
            <person name="Mikalsen A.B."/>
            <person name="Nilsen P."/>
            <person name="Froystad-Saugen M."/>
            <person name="Lindmo K."/>
            <person name="Eliassen T.M."/>
            <person name="Rode M."/>
            <person name="Evensen O."/>
        </authorList>
    </citation>
    <scope>NUCLEOTIDE SEQUENCE [LARGE SCALE GENOMIC DNA]</scope>
    <source>
        <strain evidence="21">Nordland/2011</strain>
    </source>
</reference>
<dbReference type="InterPro" id="IPR007094">
    <property type="entry name" value="RNA-dir_pol_PSvirus"/>
</dbReference>
<dbReference type="GO" id="GO:0006351">
    <property type="term" value="P:DNA-templated transcription"/>
    <property type="evidence" value="ECO:0007669"/>
    <property type="project" value="InterPro"/>
</dbReference>
<dbReference type="GO" id="GO:0003968">
    <property type="term" value="F:RNA-directed RNA polymerase activity"/>
    <property type="evidence" value="ECO:0007669"/>
    <property type="project" value="UniProtKB-KW"/>
</dbReference>
<protein>
    <recommendedName>
        <fullName evidence="3">Genome polyprotein</fullName>
    </recommendedName>
</protein>
<evidence type="ECO:0000256" key="13">
    <source>
        <dbReference type="ARBA" id="ARBA00022807"/>
    </source>
</evidence>
<evidence type="ECO:0000256" key="12">
    <source>
        <dbReference type="ARBA" id="ARBA00022801"/>
    </source>
</evidence>
<keyword evidence="10" id="KW-0548">Nucleotidyltransferase</keyword>
<dbReference type="PROSITE" id="PS50507">
    <property type="entry name" value="RDRP_SSRNA_POS"/>
    <property type="match status" value="1"/>
</dbReference>
<dbReference type="PROSITE" id="PS51218">
    <property type="entry name" value="SF3_HELICASE_2"/>
    <property type="match status" value="1"/>
</dbReference>
<accession>A0A023PJE6</accession>
<dbReference type="GO" id="GO:0019028">
    <property type="term" value="C:viral capsid"/>
    <property type="evidence" value="ECO:0007669"/>
    <property type="project" value="UniProtKB-KW"/>
</dbReference>
<dbReference type="GO" id="GO:0039694">
    <property type="term" value="P:viral RNA genome replication"/>
    <property type="evidence" value="ECO:0007669"/>
    <property type="project" value="InterPro"/>
</dbReference>
<dbReference type="InterPro" id="IPR043128">
    <property type="entry name" value="Rev_trsase/Diguanyl_cyclase"/>
</dbReference>
<dbReference type="KEGG" id="vg:19076913"/>
<name>A0A023PJE6_9CALI</name>
<dbReference type="GeneID" id="19076913"/>
<dbReference type="GO" id="GO:0006508">
    <property type="term" value="P:proteolysis"/>
    <property type="evidence" value="ECO:0007669"/>
    <property type="project" value="UniProtKB-KW"/>
</dbReference>
<evidence type="ECO:0000256" key="16">
    <source>
        <dbReference type="ARBA" id="ARBA00022953"/>
    </source>
</evidence>
<evidence type="ECO:0000256" key="18">
    <source>
        <dbReference type="ARBA" id="ARBA00047631"/>
    </source>
</evidence>
<dbReference type="GO" id="GO:0003723">
    <property type="term" value="F:RNA binding"/>
    <property type="evidence" value="ECO:0007669"/>
    <property type="project" value="InterPro"/>
</dbReference>
<dbReference type="InterPro" id="IPR000605">
    <property type="entry name" value="Helicase_SF3_ssDNA/RNA_vir"/>
</dbReference>
<feature type="domain" description="SF3 helicase" evidence="20">
    <location>
        <begin position="509"/>
        <end position="670"/>
    </location>
</feature>
<keyword evidence="16" id="KW-0693">Viral RNA replication</keyword>
<organism evidence="21 22">
    <name type="scientific">Atlantic salmon calicivirus</name>
    <dbReference type="NCBI Taxonomy" id="1489836"/>
    <lineage>
        <taxon>Viruses</taxon>
        <taxon>Riboviria</taxon>
        <taxon>Orthornavirae</taxon>
        <taxon>Pisuviricota</taxon>
        <taxon>Pisoniviricetes</taxon>
        <taxon>Picornavirales</taxon>
        <taxon>Caliciviridae</taxon>
        <taxon>Salovirus</taxon>
        <taxon>Salovirus nordlandense</taxon>
        <taxon>Nordland virus</taxon>
    </lineage>
</organism>
<comment type="catalytic activity">
    <reaction evidence="18">
        <text>a ribonucleoside 5'-triphosphate + H2O = a ribonucleoside 5'-diphosphate + phosphate + H(+)</text>
        <dbReference type="Rhea" id="RHEA:23680"/>
        <dbReference type="ChEBI" id="CHEBI:15377"/>
        <dbReference type="ChEBI" id="CHEBI:15378"/>
        <dbReference type="ChEBI" id="CHEBI:43474"/>
        <dbReference type="ChEBI" id="CHEBI:57930"/>
        <dbReference type="ChEBI" id="CHEBI:61557"/>
        <dbReference type="EC" id="3.6.1.15"/>
    </reaction>
</comment>
<evidence type="ECO:0000256" key="8">
    <source>
        <dbReference type="ARBA" id="ARBA00022670"/>
    </source>
</evidence>
<dbReference type="Gene3D" id="3.30.70.270">
    <property type="match status" value="1"/>
</dbReference>
<dbReference type="GO" id="GO:0005524">
    <property type="term" value="F:ATP binding"/>
    <property type="evidence" value="ECO:0007669"/>
    <property type="project" value="UniProtKB-KW"/>
</dbReference>
<dbReference type="InterPro" id="IPR027417">
    <property type="entry name" value="P-loop_NTPase"/>
</dbReference>
<evidence type="ECO:0000256" key="10">
    <source>
        <dbReference type="ARBA" id="ARBA00022695"/>
    </source>
</evidence>
<sequence length="2361" mass="257350">MSVSKSVNTNKESIIDSELEVSSSNFADLVKRNPLANIDTLKESTIEVLTAVNQIFDVVKPVTLAHIICEMLGHTSKWTVVRCVAQLLEPYKGPLLSHWKIIVDALKGLAALVSRKDSDAVHEQEPGTGGADAPKVPVGAAMQEKPPIKVEAAVAAGGEEISSRQSAVDKMKNHLGDARDDLRDKLSRWKNDGEKLMARVGQASAGAAGSAALDLKLTGDVRVYIDTEDCKLKNYALQALTAAKARGAKFDMVTPDKAELFISPAVFVDRAQATQAVSDASAMKGTRIVFFFAGDHPKLDDVVHEERVSIFGWKMVDSTLGTGKQNDTQTDALTTYMNDGEGKCKCIEPVCVNWHAGTLQGSIFEAMKGTYDWGVETMVGWVGALLAGLVALASLFPENKFAKKAADRFLALASNAGKLHSAADDSLYAYDAVKNALQQTIAPAATMTVKEAHTFMMDVKNLLIKRPHMLSHPAFPIASVNSLYDYASTKVGKGKGVGAKCWADLMNDCSVVKRAHQDRFSNQVTRPMPVVVCLAGLPGVGKTTVVRQLAGEINEIFGTMGYDAWQCGLDHQDQNIGRPVLTMEEFGAIDLMSDQAGLQRLADTNPFVTDNDLLHNKGWHEAPAVIILTTNCEDIYSGFAFPDALSRRVSHHVLVENAGLEAWKANHPNRVPTDERYKEIFSGSPSTYSKLPAGACNWKGDYLHGGAQGHVAPKVKALDAIIKDVKSIVKRRWERVLEDQSELPATLVFHGKDVPVIVFRGPPGCGKTTLAEQMSGQFEVINDSWTKSESFKTMVDRVMHLEDDTDPMPVLITTNTAPWKAELLKMDKEARVAFERRVKYYEFSFKKKNWRTRYTHADMADSGWSRIVDVMSPDGTHYTYTTLLEEVRASAPVAKVASGDIAPVQTEAYPRAAETNMSVEQVGAGTEPLKTLLSFERYSVPGLNLLTSFAAVLKQIQIQGKTKTNPKALVCSVNDAKLKLSIPRCSVKFGDAVVNFWTYEGKLRCAIVEEGSLANPGLGFSSNPSVDHFAFDEVVEDEYELPKAISGAILNVMTTVLGMVAMSMESKVRFHTPMDDDEKGPARRVTRNYHHTKESDYQLTAKNSSPWAGDRREVDYTEVVTFDSNNWIVPCFDAVGCAKGWALSTPVGLLANRHVIKGATKIGHQKLGEVVIMNYGDTDLCMIKTTKNPYQICKAPFSRPILGELLYQLSPNGIQRARVHSFMNVANPEGKLVEMCMVEGGMSEPGDCGLPWVRKVGQSVELVGLAAGTRGERLMVVPLRVDPDQVRWHARTHNYTFLHKTQYAGIAPDEKDMAPSDKVWDGGNEEVMVRHSSEVFFQPGVDNSVSPAALEASKVYLEYLVPESARVKWSILATVRSLDMLTAAGPSYGTVKQNVFDADGVPLRQYAATFWRGVNNPCEGKCRVSLKDELRPEVKRQKGLTRPIFCFDVHDTVRVKSSIGPGLQHLADTCGVHIWSVGISQQNGTWAQVCQRLSKWRYVMDADFGRWDSTNSHPLLRQAAEVLAVLAPEDHRVEVRQDLQKLIVAETQFGPTRTGLPSGLVCTAQMNCTSHLLTINDILLEHGAAPVGSMGCPLDFVSYGDDIVLAMDDVLVADWLVAGWKARGFAATNAAKTGAPRCTSLRETSFIKRSFRKVDGEWRAPLEEASIWKGLSWMRGHMSYDHSTGVQSADLVGTRATGVFQSVMSEFWQHGKTKFEDAKRLIIGFAREKKLRLPVIIPSYDCFNPKEVLAEYNRAVGLSSVKLLAVSWHVGGTGEVQPVSSAESLGGESVGEVVGLPALATGLAHQTAGIETALATSGGPTVQLDPAIRERFVMVPGGMVSVRTNMTRGSVIWRKKVSPGINMWTNLLSTMYNAWCGGFEIMMTVGANNFIGGKFLVAYFPPNVASGSYSVEQVTAFPHAILDIRLMDNVLMACSDIKYVLWHPTNARPEDPIATGGEVVLYLLTNIVTAGNSANVMTLDISIFSRPMPDFDFNFLMPISLGGSGGPNDIDMQNAGRALCTPATAGGRGWHVVDLLVAAQSASSIMGDIFATTVRMSGTSSYCISYPAADGMIVETVQVSTTDYKLICYNPDGTPWDIGSDKASQSLPPCWMAFNSDSTHTTLTFYKTDGSLDHAVGRVKLASIGAQPHFIPNAAVTIPANTRVAVTGTKDGEALTWKDSPVQKPSFTPNNGESLVLYAGLKKTGQAGLVLSTQEMITVFMESPRVTSMCGLYNMADATGATTVQVKLYPNGVLTTGTATTAIYYTGPICFTYVGMVPVDYKLNAPAGGNNASVLDLVERLDRWLGVQEQLEQPQGSTSSQALLTQQLLSESLGSIKRRPLRSKLEILDSDEESFESIHKP</sequence>
<keyword evidence="12" id="KW-0378">Hydrolase</keyword>
<evidence type="ECO:0000256" key="17">
    <source>
        <dbReference type="ARBA" id="ARBA00023200"/>
    </source>
</evidence>
<keyword evidence="15" id="KW-0946">Virion</keyword>
<dbReference type="EMBL" id="KJ577139">
    <property type="protein sequence ID" value="AHX24375.1"/>
    <property type="molecule type" value="Genomic_RNA"/>
</dbReference>
<dbReference type="GO" id="GO:0003724">
    <property type="term" value="F:RNA helicase activity"/>
    <property type="evidence" value="ECO:0007669"/>
    <property type="project" value="InterPro"/>
</dbReference>
<dbReference type="InterPro" id="IPR014759">
    <property type="entry name" value="Helicase_SF3_ssRNA_vir"/>
</dbReference>
<dbReference type="InterPro" id="IPR043502">
    <property type="entry name" value="DNA/RNA_pol_sf"/>
</dbReference>
<dbReference type="SUPFAM" id="SSF52540">
    <property type="entry name" value="P-loop containing nucleoside triphosphate hydrolases"/>
    <property type="match status" value="2"/>
</dbReference>
<evidence type="ECO:0000256" key="7">
    <source>
        <dbReference type="ARBA" id="ARBA00022561"/>
    </source>
</evidence>
<dbReference type="Pfam" id="PF00910">
    <property type="entry name" value="RNA_helicase"/>
    <property type="match status" value="1"/>
</dbReference>
<evidence type="ECO:0000256" key="14">
    <source>
        <dbReference type="ARBA" id="ARBA00022840"/>
    </source>
</evidence>
<keyword evidence="11" id="KW-0547">Nucleotide-binding</keyword>
<evidence type="ECO:0000256" key="4">
    <source>
        <dbReference type="ARBA" id="ARBA00022484"/>
    </source>
</evidence>
<dbReference type="SMART" id="SM00382">
    <property type="entry name" value="AAA"/>
    <property type="match status" value="2"/>
</dbReference>
<dbReference type="GO" id="GO:0017111">
    <property type="term" value="F:ribonucleoside triphosphate phosphatase activity"/>
    <property type="evidence" value="ECO:0007669"/>
    <property type="project" value="UniProtKB-EC"/>
</dbReference>
<dbReference type="InterPro" id="IPR001205">
    <property type="entry name" value="RNA-dir_pol_C"/>
</dbReference>
<comment type="subcellular location">
    <subcellularLocation>
        <location evidence="1">Host cytoplasm</location>
    </subcellularLocation>
    <subcellularLocation>
        <location evidence="2">Virion</location>
    </subcellularLocation>
</comment>
<dbReference type="SUPFAM" id="SSF88633">
    <property type="entry name" value="Positive stranded ssRNA viruses"/>
    <property type="match status" value="1"/>
</dbReference>
<dbReference type="GO" id="GO:0030430">
    <property type="term" value="C:host cell cytoplasm"/>
    <property type="evidence" value="ECO:0007669"/>
    <property type="project" value="UniProtKB-SubCell"/>
</dbReference>
<evidence type="ECO:0000256" key="3">
    <source>
        <dbReference type="ARBA" id="ARBA00020107"/>
    </source>
</evidence>
<dbReference type="Pfam" id="PF00680">
    <property type="entry name" value="RdRP_1"/>
    <property type="match status" value="1"/>
</dbReference>
<keyword evidence="7" id="KW-0167">Capsid protein</keyword>
<evidence type="ECO:0000256" key="1">
    <source>
        <dbReference type="ARBA" id="ARBA00004192"/>
    </source>
</evidence>
<dbReference type="InterPro" id="IPR033703">
    <property type="entry name" value="Rhv-like"/>
</dbReference>
<evidence type="ECO:0000313" key="21">
    <source>
        <dbReference type="EMBL" id="AHX24375.1"/>
    </source>
</evidence>
<keyword evidence="14" id="KW-0067">ATP-binding</keyword>
<keyword evidence="22" id="KW-1185">Reference proteome</keyword>
<dbReference type="Proteomes" id="UP000167153">
    <property type="component" value="Segment"/>
</dbReference>
<evidence type="ECO:0000313" key="22">
    <source>
        <dbReference type="Proteomes" id="UP000167153"/>
    </source>
</evidence>
<proteinExistence type="predicted"/>
<dbReference type="Gene3D" id="1.20.960.20">
    <property type="match status" value="1"/>
</dbReference>
<keyword evidence="17" id="KW-1035">Host cytoplasm</keyword>
<keyword evidence="5" id="KW-0191">Covalent protein-RNA linkage</keyword>
<dbReference type="SMR" id="A0A023PJE6"/>
<evidence type="ECO:0000256" key="15">
    <source>
        <dbReference type="ARBA" id="ARBA00022844"/>
    </source>
</evidence>
<dbReference type="PRINTS" id="PR00918">
    <property type="entry name" value="CALICVIRUSNS"/>
</dbReference>
<dbReference type="InterPro" id="IPR004004">
    <property type="entry name" value="Helic/Pol/Pept_Calicivir-typ"/>
</dbReference>
<dbReference type="InterPro" id="IPR029053">
    <property type="entry name" value="Viral_coat"/>
</dbReference>
<keyword evidence="8" id="KW-0645">Protease</keyword>
<keyword evidence="4" id="KW-0696">RNA-directed RNA polymerase</keyword>
<dbReference type="Gene3D" id="2.60.120.20">
    <property type="match status" value="1"/>
</dbReference>
<dbReference type="SUPFAM" id="SSF56672">
    <property type="entry name" value="DNA/RNA polymerases"/>
    <property type="match status" value="1"/>
</dbReference>
<evidence type="ECO:0000256" key="11">
    <source>
        <dbReference type="ARBA" id="ARBA00022741"/>
    </source>
</evidence>
<dbReference type="Pfam" id="PF00915">
    <property type="entry name" value="Calici_coat"/>
    <property type="match status" value="1"/>
</dbReference>
<feature type="domain" description="RdRp catalytic" evidence="19">
    <location>
        <begin position="1497"/>
        <end position="1615"/>
    </location>
</feature>
<evidence type="ECO:0000256" key="2">
    <source>
        <dbReference type="ARBA" id="ARBA00004328"/>
    </source>
</evidence>
<dbReference type="CDD" id="cd00205">
    <property type="entry name" value="rhv_like"/>
    <property type="match status" value="1"/>
</dbReference>
<keyword evidence="9" id="KW-0808">Transferase</keyword>